<feature type="transmembrane region" description="Helical" evidence="1">
    <location>
        <begin position="109"/>
        <end position="133"/>
    </location>
</feature>
<protein>
    <submittedName>
        <fullName evidence="2">Uncharacterized protein</fullName>
    </submittedName>
</protein>
<keyword evidence="3" id="KW-1185">Reference proteome</keyword>
<evidence type="ECO:0000256" key="1">
    <source>
        <dbReference type="SAM" id="Phobius"/>
    </source>
</evidence>
<dbReference type="AlphaFoldDB" id="A0A919J6P9"/>
<proteinExistence type="predicted"/>
<organism evidence="2 3">
    <name type="scientific">Paractinoplanes ferrugineus</name>
    <dbReference type="NCBI Taxonomy" id="113564"/>
    <lineage>
        <taxon>Bacteria</taxon>
        <taxon>Bacillati</taxon>
        <taxon>Actinomycetota</taxon>
        <taxon>Actinomycetes</taxon>
        <taxon>Micromonosporales</taxon>
        <taxon>Micromonosporaceae</taxon>
        <taxon>Paractinoplanes</taxon>
    </lineage>
</organism>
<sequence>MTETKSERRPRRDASGRLATIGDLLGTALAGLVIGVVLLLAFEAILALVRAGDFGDTSGWLALALPLWLFVEEFRAARPSGPNRVVVAVLAAGFGVATGLSFASLAAPLFPVLISGIAGAAGFTLVYCLIWFYGLRWLSHRAG</sequence>
<name>A0A919J6P9_9ACTN</name>
<keyword evidence="1" id="KW-0472">Membrane</keyword>
<comment type="caution">
    <text evidence="2">The sequence shown here is derived from an EMBL/GenBank/DDBJ whole genome shotgun (WGS) entry which is preliminary data.</text>
</comment>
<dbReference type="EMBL" id="BOMM01000051">
    <property type="protein sequence ID" value="GIE14008.1"/>
    <property type="molecule type" value="Genomic_DNA"/>
</dbReference>
<keyword evidence="1" id="KW-0812">Transmembrane</keyword>
<feature type="transmembrane region" description="Helical" evidence="1">
    <location>
        <begin position="21"/>
        <end position="42"/>
    </location>
</feature>
<keyword evidence="1" id="KW-1133">Transmembrane helix</keyword>
<dbReference type="Proteomes" id="UP000598174">
    <property type="component" value="Unassembled WGS sequence"/>
</dbReference>
<feature type="transmembrane region" description="Helical" evidence="1">
    <location>
        <begin position="83"/>
        <end position="103"/>
    </location>
</feature>
<dbReference type="RefSeq" id="WP_203820422.1">
    <property type="nucleotide sequence ID" value="NZ_BAAABP010000001.1"/>
</dbReference>
<feature type="transmembrane region" description="Helical" evidence="1">
    <location>
        <begin position="54"/>
        <end position="71"/>
    </location>
</feature>
<accession>A0A919J6P9</accession>
<gene>
    <name evidence="2" type="ORF">Afe05nite_58480</name>
</gene>
<evidence type="ECO:0000313" key="2">
    <source>
        <dbReference type="EMBL" id="GIE14008.1"/>
    </source>
</evidence>
<evidence type="ECO:0000313" key="3">
    <source>
        <dbReference type="Proteomes" id="UP000598174"/>
    </source>
</evidence>
<reference evidence="2" key="1">
    <citation type="submission" date="2021-01" db="EMBL/GenBank/DDBJ databases">
        <title>Whole genome shotgun sequence of Actinoplanes ferrugineus NBRC 15555.</title>
        <authorList>
            <person name="Komaki H."/>
            <person name="Tamura T."/>
        </authorList>
    </citation>
    <scope>NUCLEOTIDE SEQUENCE</scope>
    <source>
        <strain evidence="2">NBRC 15555</strain>
    </source>
</reference>